<proteinExistence type="predicted"/>
<evidence type="ECO:0000313" key="1">
    <source>
        <dbReference type="EMBL" id="GAJ12233.1"/>
    </source>
</evidence>
<organism evidence="1">
    <name type="scientific">marine sediment metagenome</name>
    <dbReference type="NCBI Taxonomy" id="412755"/>
    <lineage>
        <taxon>unclassified sequences</taxon>
        <taxon>metagenomes</taxon>
        <taxon>ecological metagenomes</taxon>
    </lineage>
</organism>
<name>X1U3S8_9ZZZZ</name>
<reference evidence="1" key="1">
    <citation type="journal article" date="2014" name="Front. Microbiol.">
        <title>High frequency of phylogenetically diverse reductive dehalogenase-homologous genes in deep subseafloor sedimentary metagenomes.</title>
        <authorList>
            <person name="Kawai M."/>
            <person name="Futagami T."/>
            <person name="Toyoda A."/>
            <person name="Takaki Y."/>
            <person name="Nishi S."/>
            <person name="Hori S."/>
            <person name="Arai W."/>
            <person name="Tsubouchi T."/>
            <person name="Morono Y."/>
            <person name="Uchiyama I."/>
            <person name="Ito T."/>
            <person name="Fujiyama A."/>
            <person name="Inagaki F."/>
            <person name="Takami H."/>
        </authorList>
    </citation>
    <scope>NUCLEOTIDE SEQUENCE</scope>
    <source>
        <strain evidence="1">Expedition CK06-06</strain>
    </source>
</reference>
<feature type="non-terminal residue" evidence="1">
    <location>
        <position position="77"/>
    </location>
</feature>
<protein>
    <submittedName>
        <fullName evidence="1">Uncharacterized protein</fullName>
    </submittedName>
</protein>
<dbReference type="EMBL" id="BARW01027058">
    <property type="protein sequence ID" value="GAJ12233.1"/>
    <property type="molecule type" value="Genomic_DNA"/>
</dbReference>
<accession>X1U3S8</accession>
<gene>
    <name evidence="1" type="ORF">S12H4_43987</name>
</gene>
<dbReference type="Gene3D" id="3.40.50.2000">
    <property type="entry name" value="Glycogen Phosphorylase B"/>
    <property type="match status" value="1"/>
</dbReference>
<dbReference type="SUPFAM" id="SSF53756">
    <property type="entry name" value="UDP-Glycosyltransferase/glycogen phosphorylase"/>
    <property type="match status" value="1"/>
</dbReference>
<comment type="caution">
    <text evidence="1">The sequence shown here is derived from an EMBL/GenBank/DDBJ whole genome shotgun (WGS) entry which is preliminary data.</text>
</comment>
<dbReference type="AlphaFoldDB" id="X1U3S8"/>
<sequence>MKICMIVYSYYISDSRVRREAEALVERGDEVEVFCLKHHDQEMNKIRLNGVTVHRIQTRKINEKGPLKYLFKLIRFV</sequence>